<sequence>MEKGYRARRVSELIREELSKLIIYEVKDPLVKSVIITAVKVSNDLSLAKIYFRSYDLEMDLNDVLKGLNRSKGFLRENIKKSLRLKKIPSLEFYIDDVVDEGLKIDNIIKKLHDS</sequence>
<dbReference type="InterPro" id="IPR023799">
    <property type="entry name" value="RbfA_dom_sf"/>
</dbReference>
<dbReference type="OrthoDB" id="307788at2"/>
<dbReference type="Proteomes" id="UP000001520">
    <property type="component" value="Chromosome"/>
</dbReference>
<dbReference type="GO" id="GO:0043024">
    <property type="term" value="F:ribosomal small subunit binding"/>
    <property type="evidence" value="ECO:0007669"/>
    <property type="project" value="TreeGrafter"/>
</dbReference>
<dbReference type="HAMAP" id="MF_00003">
    <property type="entry name" value="RbfA"/>
    <property type="match status" value="1"/>
</dbReference>
<keyword evidence="4" id="KW-1185">Reference proteome</keyword>
<comment type="subcellular location">
    <subcellularLocation>
        <location evidence="2">Cytoplasm</location>
    </subcellularLocation>
</comment>
<dbReference type="Gene3D" id="3.30.300.20">
    <property type="match status" value="1"/>
</dbReference>
<dbReference type="RefSeq" id="WP_013008229.1">
    <property type="nucleotide sequence ID" value="NC_013939.1"/>
</dbReference>
<evidence type="ECO:0000313" key="4">
    <source>
        <dbReference type="Proteomes" id="UP000001520"/>
    </source>
</evidence>
<dbReference type="InterPro" id="IPR000238">
    <property type="entry name" value="RbfA"/>
</dbReference>
<comment type="similarity">
    <text evidence="2">Belongs to the RbfA family.</text>
</comment>
<dbReference type="AlphaFoldDB" id="D3PEG0"/>
<comment type="function">
    <text evidence="2">One of several proteins that assist in the late maturation steps of the functional core of the 30S ribosomal subunit. Associates with free 30S ribosomal subunits (but not with 30S subunits that are part of 70S ribosomes or polysomes). Required for efficient processing of 16S rRNA. May interact with the 5'-terminal helix region of 16S rRNA.</text>
</comment>
<dbReference type="STRING" id="639282.DEFDS_1523"/>
<dbReference type="EMBL" id="AP011529">
    <property type="protein sequence ID" value="BAI80983.1"/>
    <property type="molecule type" value="Genomic_DNA"/>
</dbReference>
<name>D3PEG0_DEFDS</name>
<dbReference type="GO" id="GO:0030490">
    <property type="term" value="P:maturation of SSU-rRNA"/>
    <property type="evidence" value="ECO:0007669"/>
    <property type="project" value="UniProtKB-UniRule"/>
</dbReference>
<dbReference type="SUPFAM" id="SSF89919">
    <property type="entry name" value="Ribosome-binding factor A, RbfA"/>
    <property type="match status" value="1"/>
</dbReference>
<accession>D3PEG0</accession>
<evidence type="ECO:0000256" key="2">
    <source>
        <dbReference type="HAMAP-Rule" id="MF_00003"/>
    </source>
</evidence>
<comment type="subunit">
    <text evidence="2">Monomer. Binds 30S ribosomal subunits, but not 50S ribosomal subunits or 70S ribosomes.</text>
</comment>
<reference evidence="3 4" key="1">
    <citation type="journal article" date="2010" name="DNA Res.">
        <title>Bacterial lifestyle in a deep-sea hydrothermal vent chimney revealed by the genome sequence of the thermophilic bacterium Deferribacter desulfuricans SSM1.</title>
        <authorList>
            <person name="Takaki Y."/>
            <person name="Shimamura S."/>
            <person name="Nakagawa S."/>
            <person name="Fukuhara Y."/>
            <person name="Horikawa H."/>
            <person name="Ankai A."/>
            <person name="Harada T."/>
            <person name="Hosoyama A."/>
            <person name="Oguchi A."/>
            <person name="Fukui S."/>
            <person name="Fujita N."/>
            <person name="Takami H."/>
            <person name="Takai K."/>
        </authorList>
    </citation>
    <scope>NUCLEOTIDE SEQUENCE [LARGE SCALE GENOMIC DNA]</scope>
    <source>
        <strain evidence="4">DSM 14783 / JCM 11476 / NBRC 101012 / SSM1</strain>
    </source>
</reference>
<dbReference type="Pfam" id="PF02033">
    <property type="entry name" value="RBFA"/>
    <property type="match status" value="1"/>
</dbReference>
<evidence type="ECO:0000256" key="1">
    <source>
        <dbReference type="ARBA" id="ARBA00022517"/>
    </source>
</evidence>
<dbReference type="GO" id="GO:0005829">
    <property type="term" value="C:cytosol"/>
    <property type="evidence" value="ECO:0007669"/>
    <property type="project" value="TreeGrafter"/>
</dbReference>
<organism evidence="3 4">
    <name type="scientific">Deferribacter desulfuricans (strain DSM 14783 / JCM 11476 / NBRC 101012 / SSM1)</name>
    <dbReference type="NCBI Taxonomy" id="639282"/>
    <lineage>
        <taxon>Bacteria</taxon>
        <taxon>Pseudomonadati</taxon>
        <taxon>Deferribacterota</taxon>
        <taxon>Deferribacteres</taxon>
        <taxon>Deferribacterales</taxon>
        <taxon>Deferribacteraceae</taxon>
        <taxon>Deferribacter</taxon>
    </lineage>
</organism>
<dbReference type="InterPro" id="IPR015946">
    <property type="entry name" value="KH_dom-like_a/b"/>
</dbReference>
<dbReference type="PANTHER" id="PTHR33515:SF1">
    <property type="entry name" value="RIBOSOME-BINDING FACTOR A, CHLOROPLASTIC-RELATED"/>
    <property type="match status" value="1"/>
</dbReference>
<dbReference type="eggNOG" id="COG0858">
    <property type="taxonomic scope" value="Bacteria"/>
</dbReference>
<gene>
    <name evidence="2" type="primary">rbfA</name>
    <name evidence="3" type="ordered locus">DEFDS_1523</name>
</gene>
<dbReference type="KEGG" id="ddf:DEFDS_1523"/>
<dbReference type="HOGENOM" id="CLU_089475_3_0_0"/>
<proteinExistence type="inferred from homology"/>
<protein>
    <recommendedName>
        <fullName evidence="2">Ribosome-binding factor A</fullName>
    </recommendedName>
</protein>
<dbReference type="NCBIfam" id="TIGR00082">
    <property type="entry name" value="rbfA"/>
    <property type="match status" value="1"/>
</dbReference>
<keyword evidence="2" id="KW-0963">Cytoplasm</keyword>
<dbReference type="PANTHER" id="PTHR33515">
    <property type="entry name" value="RIBOSOME-BINDING FACTOR A, CHLOROPLASTIC-RELATED"/>
    <property type="match status" value="1"/>
</dbReference>
<keyword evidence="1 2" id="KW-0690">Ribosome biogenesis</keyword>
<evidence type="ECO:0000313" key="3">
    <source>
        <dbReference type="EMBL" id="BAI80983.1"/>
    </source>
</evidence>